<comment type="pathway">
    <text evidence="1">Protein modification; protein glycosylation.</text>
</comment>
<feature type="domain" description="O-GlcNAc transferase C-terminal" evidence="10">
    <location>
        <begin position="420"/>
        <end position="593"/>
    </location>
</feature>
<evidence type="ECO:0000313" key="13">
    <source>
        <dbReference type="Proteomes" id="UP000252355"/>
    </source>
</evidence>
<dbReference type="SMART" id="SM00028">
    <property type="entry name" value="TPR"/>
    <property type="match status" value="4"/>
</dbReference>
<evidence type="ECO:0000256" key="7">
    <source>
        <dbReference type="ARBA" id="ARBA00022803"/>
    </source>
</evidence>
<evidence type="ECO:0000256" key="1">
    <source>
        <dbReference type="ARBA" id="ARBA00004922"/>
    </source>
</evidence>
<protein>
    <recommendedName>
        <fullName evidence="3">protein O-GlcNAc transferase</fullName>
        <ecNumber evidence="3">2.4.1.255</ecNumber>
    </recommendedName>
</protein>
<dbReference type="Gene3D" id="1.25.40.10">
    <property type="entry name" value="Tetratricopeptide repeat domain"/>
    <property type="match status" value="2"/>
</dbReference>
<dbReference type="PANTHER" id="PTHR44998:SF1">
    <property type="entry name" value="UDP-N-ACETYLGLUCOSAMINE--PEPTIDE N-ACETYLGLUCOSAMINYLTRANSFERASE 110 KDA SUBUNIT"/>
    <property type="match status" value="1"/>
</dbReference>
<evidence type="ECO:0000256" key="4">
    <source>
        <dbReference type="ARBA" id="ARBA00022676"/>
    </source>
</evidence>
<feature type="compositionally biased region" description="Polar residues" evidence="9">
    <location>
        <begin position="632"/>
        <end position="641"/>
    </location>
</feature>
<dbReference type="Pfam" id="PF14559">
    <property type="entry name" value="TPR_19"/>
    <property type="match status" value="1"/>
</dbReference>
<dbReference type="PROSITE" id="PS50005">
    <property type="entry name" value="TPR"/>
    <property type="match status" value="2"/>
</dbReference>
<keyword evidence="5" id="KW-0808">Transferase</keyword>
<dbReference type="InterPro" id="IPR029489">
    <property type="entry name" value="OGT/SEC/SPY_C"/>
</dbReference>
<feature type="region of interest" description="Disordered" evidence="9">
    <location>
        <begin position="632"/>
        <end position="660"/>
    </location>
</feature>
<dbReference type="GO" id="GO:0097363">
    <property type="term" value="F:protein O-acetylglucosaminyltransferase activity"/>
    <property type="evidence" value="ECO:0007669"/>
    <property type="project" value="UniProtKB-EC"/>
</dbReference>
<dbReference type="EMBL" id="QOQW01000010">
    <property type="protein sequence ID" value="RCK79825.1"/>
    <property type="molecule type" value="Genomic_DNA"/>
</dbReference>
<feature type="repeat" description="TPR" evidence="8">
    <location>
        <begin position="109"/>
        <end position="142"/>
    </location>
</feature>
<evidence type="ECO:0000256" key="2">
    <source>
        <dbReference type="ARBA" id="ARBA00005386"/>
    </source>
</evidence>
<dbReference type="Pfam" id="PF13432">
    <property type="entry name" value="TPR_16"/>
    <property type="match status" value="1"/>
</dbReference>
<dbReference type="EC" id="2.4.1.255" evidence="3"/>
<feature type="domain" description="O-GlcNAc transferase C-terminal" evidence="10">
    <location>
        <begin position="235"/>
        <end position="405"/>
    </location>
</feature>
<evidence type="ECO:0000256" key="5">
    <source>
        <dbReference type="ARBA" id="ARBA00022679"/>
    </source>
</evidence>
<name>A0A367ZNX6_9BACT</name>
<keyword evidence="4" id="KW-0328">Glycosyltransferase</keyword>
<dbReference type="Gene3D" id="3.40.50.11380">
    <property type="match status" value="1"/>
</dbReference>
<sequence length="925" mass="104271">MPFSPDSLPPLDRALALLQQGRRAEAEPLFRQALALEPTNLAAAYSLTVLLLQLDRLEEALEQAQIGTRNHPTCAPLWHVLGQIWQRLGRPTDALAAYDQALVHDPTCVDVLINSSALLHEQRQYKEALLRLHRAVEADPSRDLAWANYGILLSEFKQTLHAIHAFEQLVLRNPDYPFGLGLLTFERLHLCDWRDFSWLSEQIISGVRAGRKTCKTLAFMALSDDAGDVRRCTEIYTAHQHPHRFPPLWRGETYSHARLRVAYVSPDFRDHPVGHLLAGVLEGHDHTRVETYGISLGENDGSRHHQRIVAALDHFYEVLDKTPAQIAALIRSLDIDVAVDLAGYTAGSRTDIFLHRPAPVQVNYLGYAGTMGLPCYDFILADAQVIPPNARHHYSEQVFALPHCYLPVASGCPPAVPLPRAAYGLPDQAFVFCAFGHDYKIHPEIFRIWMKLLQAIPGSVLWLMSRHETTIANLRQAAHHHQIDPARLVFASRVPRIEDHLARYQVADLFLDPWPYGSHTTSADALMVGLPVITYQGGAFHSRVASSLLTTLGLPELITHSFEEYFTLACKLAKDRNRLATYRQRLQAIHPPSLLSGRRFAASLEEAFAAMLADRLPRHPALERFMLTANASGPATSSSQPAPAFILPSENPNRPVEHDSRVSRSSPRLVIVVPIYKPTLNLLEQFSLDQLKQTALHRTITFVGPRHLDVSYYRFRYPEFGIRLYDDRYFASIQGYNHLLLDPDFYAGFDSADFVLIHQTDALLLHDDLDQWMHMGYDYVGAPWPGGLEILLQFGRYARHGGLQVKAYVGNGGFSLRSIRGTRHVLVELGEMRDYWIRSNSSEDLFFGFAGTISNAFRLPNQMVAARFALELEPQKFFDLHDGTIPTGCHAWWKHDLEFWKGIIIKVAEKRDSAGIKNPAPTPGF</sequence>
<evidence type="ECO:0000313" key="12">
    <source>
        <dbReference type="EMBL" id="RCK79825.1"/>
    </source>
</evidence>
<gene>
    <name evidence="12" type="ORF">OZSIB_3979</name>
</gene>
<comment type="caution">
    <text evidence="12">The sequence shown here is derived from an EMBL/GenBank/DDBJ whole genome shotgun (WGS) entry which is preliminary data.</text>
</comment>
<feature type="domain" description="DUF5672" evidence="11">
    <location>
        <begin position="722"/>
        <end position="890"/>
    </location>
</feature>
<dbReference type="InterPro" id="IPR011990">
    <property type="entry name" value="TPR-like_helical_dom_sf"/>
</dbReference>
<evidence type="ECO:0000256" key="3">
    <source>
        <dbReference type="ARBA" id="ARBA00011970"/>
    </source>
</evidence>
<reference evidence="12 13" key="1">
    <citation type="submission" date="2018-05" db="EMBL/GenBank/DDBJ databases">
        <title>A metagenomic window into the 2 km-deep terrestrial subsurface aquifer revealed taxonomically and functionally diverse microbial community comprising novel uncultured bacterial lineages.</title>
        <authorList>
            <person name="Kadnikov V.V."/>
            <person name="Mardanov A.V."/>
            <person name="Beletsky A.V."/>
            <person name="Banks D."/>
            <person name="Pimenov N.V."/>
            <person name="Frank Y.A."/>
            <person name="Karnachuk O.V."/>
            <person name="Ravin N.V."/>
        </authorList>
    </citation>
    <scope>NUCLEOTIDE SEQUENCE [LARGE SCALE GENOMIC DNA]</scope>
    <source>
        <strain evidence="12">BY5</strain>
    </source>
</reference>
<evidence type="ECO:0000259" key="11">
    <source>
        <dbReference type="Pfam" id="PF18922"/>
    </source>
</evidence>
<dbReference type="Gene3D" id="3.40.50.2000">
    <property type="entry name" value="Glycogen Phosphorylase B"/>
    <property type="match status" value="1"/>
</dbReference>
<keyword evidence="6" id="KW-0677">Repeat</keyword>
<keyword evidence="7 8" id="KW-0802">TPR repeat</keyword>
<proteinExistence type="inferred from homology"/>
<dbReference type="Proteomes" id="UP000252355">
    <property type="component" value="Unassembled WGS sequence"/>
</dbReference>
<evidence type="ECO:0000256" key="8">
    <source>
        <dbReference type="PROSITE-ProRule" id="PRU00339"/>
    </source>
</evidence>
<dbReference type="InterPro" id="IPR043729">
    <property type="entry name" value="DUF5672"/>
</dbReference>
<dbReference type="Pfam" id="PF13844">
    <property type="entry name" value="Glyco_transf_41"/>
    <property type="match status" value="2"/>
</dbReference>
<dbReference type="Pfam" id="PF18922">
    <property type="entry name" value="DUF5672"/>
    <property type="match status" value="1"/>
</dbReference>
<feature type="repeat" description="TPR" evidence="8">
    <location>
        <begin position="75"/>
        <end position="108"/>
    </location>
</feature>
<evidence type="ECO:0000259" key="10">
    <source>
        <dbReference type="Pfam" id="PF13844"/>
    </source>
</evidence>
<dbReference type="InterPro" id="IPR019734">
    <property type="entry name" value="TPR_rpt"/>
</dbReference>
<dbReference type="SUPFAM" id="SSF53756">
    <property type="entry name" value="UDP-Glycosyltransferase/glycogen phosphorylase"/>
    <property type="match status" value="1"/>
</dbReference>
<evidence type="ECO:0000256" key="9">
    <source>
        <dbReference type="SAM" id="MobiDB-lite"/>
    </source>
</evidence>
<comment type="similarity">
    <text evidence="2">Belongs to the glycosyltransferase 41 family. O-GlcNAc transferase subfamily.</text>
</comment>
<dbReference type="PANTHER" id="PTHR44998">
    <property type="match status" value="1"/>
</dbReference>
<accession>A0A367ZNX6</accession>
<evidence type="ECO:0000256" key="6">
    <source>
        <dbReference type="ARBA" id="ARBA00022737"/>
    </source>
</evidence>
<dbReference type="SUPFAM" id="SSF48452">
    <property type="entry name" value="TPR-like"/>
    <property type="match status" value="1"/>
</dbReference>
<dbReference type="AlphaFoldDB" id="A0A367ZNX6"/>
<organism evidence="12 13">
    <name type="scientific">Candidatus Ozemobacter sibiricus</name>
    <dbReference type="NCBI Taxonomy" id="2268124"/>
    <lineage>
        <taxon>Bacteria</taxon>
        <taxon>Candidatus Ozemobacteria</taxon>
        <taxon>Candidatus Ozemobacterales</taxon>
        <taxon>Candidatus Ozemobacteraceae</taxon>
        <taxon>Candidatus Ozemobacter</taxon>
    </lineage>
</organism>